<feature type="compositionally biased region" description="Basic residues" evidence="1">
    <location>
        <begin position="684"/>
        <end position="693"/>
    </location>
</feature>
<dbReference type="PANTHER" id="PTHR43828:SF5">
    <property type="entry name" value="TRANSCRIPTIONAL REPRESSOR XBP1"/>
    <property type="match status" value="1"/>
</dbReference>
<feature type="compositionally biased region" description="Low complexity" evidence="1">
    <location>
        <begin position="641"/>
        <end position="654"/>
    </location>
</feature>
<dbReference type="GO" id="GO:0000981">
    <property type="term" value="F:DNA-binding transcription factor activity, RNA polymerase II-specific"/>
    <property type="evidence" value="ECO:0007669"/>
    <property type="project" value="UniProtKB-ARBA"/>
</dbReference>
<reference evidence="3" key="2">
    <citation type="submission" date="2023-06" db="EMBL/GenBank/DDBJ databases">
        <authorList>
            <consortium name="Lawrence Berkeley National Laboratory"/>
            <person name="Mondo S.J."/>
            <person name="Hensen N."/>
            <person name="Bonometti L."/>
            <person name="Westerberg I."/>
            <person name="Brannstrom I.O."/>
            <person name="Guillou S."/>
            <person name="Cros-Aarteil S."/>
            <person name="Calhoun S."/>
            <person name="Haridas S."/>
            <person name="Kuo A."/>
            <person name="Pangilinan J."/>
            <person name="Riley R."/>
            <person name="Labutti K."/>
            <person name="Andreopoulos B."/>
            <person name="Lipzen A."/>
            <person name="Chen C."/>
            <person name="Yanf M."/>
            <person name="Daum C."/>
            <person name="Ng V."/>
            <person name="Clum A."/>
            <person name="Steindorff A."/>
            <person name="Ohm R."/>
            <person name="Martin F."/>
            <person name="Silar P."/>
            <person name="Natvig D."/>
            <person name="Lalanne C."/>
            <person name="Gautier V."/>
            <person name="Ament-Velasquez S.L."/>
            <person name="Kruys A."/>
            <person name="Hutchinson M.I."/>
            <person name="Powell A.J."/>
            <person name="Barry K."/>
            <person name="Miller A.N."/>
            <person name="Grigoriev I.V."/>
            <person name="Debuchy R."/>
            <person name="Gladieux P."/>
            <person name="Thoren M.H."/>
            <person name="Johannesson H."/>
        </authorList>
    </citation>
    <scope>NUCLEOTIDE SEQUENCE</scope>
    <source>
        <strain evidence="3">CBS 333.67</strain>
    </source>
</reference>
<dbReference type="GO" id="GO:0003677">
    <property type="term" value="F:DNA binding"/>
    <property type="evidence" value="ECO:0007669"/>
    <property type="project" value="InterPro"/>
</dbReference>
<proteinExistence type="predicted"/>
<feature type="compositionally biased region" description="Low complexity" evidence="1">
    <location>
        <begin position="439"/>
        <end position="452"/>
    </location>
</feature>
<evidence type="ECO:0000259" key="2">
    <source>
        <dbReference type="PROSITE" id="PS51299"/>
    </source>
</evidence>
<feature type="compositionally biased region" description="Pro residues" evidence="1">
    <location>
        <begin position="368"/>
        <end position="380"/>
    </location>
</feature>
<feature type="domain" description="HTH APSES-type" evidence="2">
    <location>
        <begin position="121"/>
        <end position="234"/>
    </location>
</feature>
<gene>
    <name evidence="3" type="ORF">B0T15DRAFT_502015</name>
</gene>
<dbReference type="RefSeq" id="XP_062723304.1">
    <property type="nucleotide sequence ID" value="XM_062867412.1"/>
</dbReference>
<feature type="region of interest" description="Disordered" evidence="1">
    <location>
        <begin position="324"/>
        <end position="385"/>
    </location>
</feature>
<feature type="compositionally biased region" description="Low complexity" evidence="1">
    <location>
        <begin position="706"/>
        <end position="733"/>
    </location>
</feature>
<feature type="compositionally biased region" description="Basic residues" evidence="1">
    <location>
        <begin position="791"/>
        <end position="801"/>
    </location>
</feature>
<dbReference type="InterPro" id="IPR036887">
    <property type="entry name" value="HTH_APSES_sf"/>
</dbReference>
<dbReference type="SUPFAM" id="SSF54616">
    <property type="entry name" value="DNA-binding domain of Mlu1-box binding protein MBP1"/>
    <property type="match status" value="1"/>
</dbReference>
<feature type="compositionally biased region" description="Low complexity" evidence="1">
    <location>
        <begin position="482"/>
        <end position="494"/>
    </location>
</feature>
<dbReference type="PANTHER" id="PTHR43828">
    <property type="entry name" value="ASPARAGINASE"/>
    <property type="match status" value="1"/>
</dbReference>
<feature type="compositionally biased region" description="Low complexity" evidence="1">
    <location>
        <begin position="16"/>
        <end position="33"/>
    </location>
</feature>
<feature type="compositionally biased region" description="Basic and acidic residues" evidence="1">
    <location>
        <begin position="658"/>
        <end position="675"/>
    </location>
</feature>
<feature type="compositionally biased region" description="Low complexity" evidence="1">
    <location>
        <begin position="333"/>
        <end position="342"/>
    </location>
</feature>
<organism evidence="3 4">
    <name type="scientific">Chaetomium strumarium</name>
    <dbReference type="NCBI Taxonomy" id="1170767"/>
    <lineage>
        <taxon>Eukaryota</taxon>
        <taxon>Fungi</taxon>
        <taxon>Dikarya</taxon>
        <taxon>Ascomycota</taxon>
        <taxon>Pezizomycotina</taxon>
        <taxon>Sordariomycetes</taxon>
        <taxon>Sordariomycetidae</taxon>
        <taxon>Sordariales</taxon>
        <taxon>Chaetomiaceae</taxon>
        <taxon>Chaetomium</taxon>
    </lineage>
</organism>
<reference evidence="3" key="1">
    <citation type="journal article" date="2023" name="Mol. Phylogenet. Evol.">
        <title>Genome-scale phylogeny and comparative genomics of the fungal order Sordariales.</title>
        <authorList>
            <person name="Hensen N."/>
            <person name="Bonometti L."/>
            <person name="Westerberg I."/>
            <person name="Brannstrom I.O."/>
            <person name="Guillou S."/>
            <person name="Cros-Aarteil S."/>
            <person name="Calhoun S."/>
            <person name="Haridas S."/>
            <person name="Kuo A."/>
            <person name="Mondo S."/>
            <person name="Pangilinan J."/>
            <person name="Riley R."/>
            <person name="LaButti K."/>
            <person name="Andreopoulos B."/>
            <person name="Lipzen A."/>
            <person name="Chen C."/>
            <person name="Yan M."/>
            <person name="Daum C."/>
            <person name="Ng V."/>
            <person name="Clum A."/>
            <person name="Steindorff A."/>
            <person name="Ohm R.A."/>
            <person name="Martin F."/>
            <person name="Silar P."/>
            <person name="Natvig D.O."/>
            <person name="Lalanne C."/>
            <person name="Gautier V."/>
            <person name="Ament-Velasquez S.L."/>
            <person name="Kruys A."/>
            <person name="Hutchinson M.I."/>
            <person name="Powell A.J."/>
            <person name="Barry K."/>
            <person name="Miller A.N."/>
            <person name="Grigoriev I.V."/>
            <person name="Debuchy R."/>
            <person name="Gladieux P."/>
            <person name="Hiltunen Thoren M."/>
            <person name="Johannesson H."/>
        </authorList>
    </citation>
    <scope>NUCLEOTIDE SEQUENCE</scope>
    <source>
        <strain evidence="3">CBS 333.67</strain>
    </source>
</reference>
<dbReference type="PROSITE" id="PS51299">
    <property type="entry name" value="HTH_APSES"/>
    <property type="match status" value="1"/>
</dbReference>
<dbReference type="InterPro" id="IPR003163">
    <property type="entry name" value="Tscrpt_reg_HTH_APSES-type"/>
</dbReference>
<evidence type="ECO:0000313" key="4">
    <source>
        <dbReference type="Proteomes" id="UP001273166"/>
    </source>
</evidence>
<dbReference type="Gene3D" id="3.10.260.10">
    <property type="entry name" value="Transcription regulator HTH, APSES-type DNA-binding domain"/>
    <property type="match status" value="1"/>
</dbReference>
<accession>A0AAJ0GWR2</accession>
<name>A0AAJ0GWR2_9PEZI</name>
<keyword evidence="4" id="KW-1185">Reference proteome</keyword>
<dbReference type="InterPro" id="IPR051642">
    <property type="entry name" value="SWI6-like"/>
</dbReference>
<feature type="region of interest" description="Disordered" evidence="1">
    <location>
        <begin position="474"/>
        <end position="801"/>
    </location>
</feature>
<feature type="compositionally biased region" description="Low complexity" evidence="1">
    <location>
        <begin position="564"/>
        <end position="597"/>
    </location>
</feature>
<evidence type="ECO:0000313" key="3">
    <source>
        <dbReference type="EMBL" id="KAK3307524.1"/>
    </source>
</evidence>
<feature type="compositionally biased region" description="Low complexity" evidence="1">
    <location>
        <begin position="262"/>
        <end position="287"/>
    </location>
</feature>
<feature type="region of interest" description="Disordered" evidence="1">
    <location>
        <begin position="261"/>
        <end position="299"/>
    </location>
</feature>
<dbReference type="EMBL" id="JAUDZG010000003">
    <property type="protein sequence ID" value="KAK3307524.1"/>
    <property type="molecule type" value="Genomic_DNA"/>
</dbReference>
<protein>
    <recommendedName>
        <fullName evidence="2">HTH APSES-type domain-containing protein</fullName>
    </recommendedName>
</protein>
<dbReference type="GO" id="GO:0030907">
    <property type="term" value="C:MBF transcription complex"/>
    <property type="evidence" value="ECO:0007669"/>
    <property type="project" value="TreeGrafter"/>
</dbReference>
<sequence length="801" mass="87218">MVSVAELLNPEPPRAALPSSRPSALRSPPAGRPTAFRNEASTAAATRPPIEMLRMTENARGHSRSKTKGVVNYPPFEALDEASLVQVRRFQVHPFGSIQDTSERIPYNSGKKDFFSKTGREGFEVFRYDFRYKEKPEDDDITYTVMWDYNVGFVRMTPFFRCRGFPKTAPAKMLNSNPGLKEITHGITGGSIKAQGYWMPYSCAKAVCATFCAKIAGALIPLFGPRFPYECIPEGAPGYDRMLISQDIVNRARREAAALFGPRPALLSPRPSRSLSPQRPTTTTTTRIPEPAYADHDRRLLLSPYTDTTDTEYHYHPVSEPYYTRRMCPPAPRTTTRPAAAAIPPPPPTSAPIPQDSPTWAAHNRLPPSHPPPPPPPQYPAGPAYHHRDISQLNEDLLGLNVSSTAHPWLSAVPRSPTPGRLLHHHHPCYSHLHHHQQTSPPTSTTSSTSSTREWNINLPPLRLKRRYEDQVDHPDVAGRENTSINTTNTTNRDTGGGSGGEAERRRSSHSSSRSSSPPSSTTTTVPDTPSTTTGTYHHPSWASGQHHPHHYQQHHQQDDDNHTSSSPPRTPPESTTTATATATTTSSERTNSESTAPLPAETTTAKSGGGGARPAAERDAAIMLMQMRADSEKEEGGSSDGSSTSSTPSNSPGFLRGGRDGVRDREDREARGRDSASPPVLALHHRHHRYRHRRDEADDGEEGETTSSGRSTTTTTTTTTPPPTTTTTRTAAAGGGAGGGSGVEGDSINVRLVQTGGGDKRKEKETEMERIVAARPTPSTPTPGSGPNTRAKRRRTSFGC</sequence>
<evidence type="ECO:0000256" key="1">
    <source>
        <dbReference type="SAM" id="MobiDB-lite"/>
    </source>
</evidence>
<feature type="compositionally biased region" description="Gly residues" evidence="1">
    <location>
        <begin position="734"/>
        <end position="744"/>
    </location>
</feature>
<dbReference type="Proteomes" id="UP001273166">
    <property type="component" value="Unassembled WGS sequence"/>
</dbReference>
<feature type="compositionally biased region" description="Basic and acidic residues" evidence="1">
    <location>
        <begin position="759"/>
        <end position="773"/>
    </location>
</feature>
<comment type="caution">
    <text evidence="3">The sequence shown here is derived from an EMBL/GenBank/DDBJ whole genome shotgun (WGS) entry which is preliminary data.</text>
</comment>
<feature type="region of interest" description="Disordered" evidence="1">
    <location>
        <begin position="431"/>
        <end position="458"/>
    </location>
</feature>
<feature type="region of interest" description="Disordered" evidence="1">
    <location>
        <begin position="1"/>
        <end position="50"/>
    </location>
</feature>
<feature type="compositionally biased region" description="Low complexity" evidence="1">
    <location>
        <begin position="510"/>
        <end position="536"/>
    </location>
</feature>
<dbReference type="GO" id="GO:0033309">
    <property type="term" value="C:SBF transcription complex"/>
    <property type="evidence" value="ECO:0007669"/>
    <property type="project" value="TreeGrafter"/>
</dbReference>
<dbReference type="AlphaFoldDB" id="A0AAJ0GWR2"/>
<dbReference type="GeneID" id="87886241"/>